<feature type="compositionally biased region" description="Low complexity" evidence="1">
    <location>
        <begin position="20"/>
        <end position="45"/>
    </location>
</feature>
<organism evidence="2 3">
    <name type="scientific">Streptomyces rubradiris</name>
    <name type="common">Streptomyces achromogenes subsp. rubradiris</name>
    <dbReference type="NCBI Taxonomy" id="285531"/>
    <lineage>
        <taxon>Bacteria</taxon>
        <taxon>Bacillati</taxon>
        <taxon>Actinomycetota</taxon>
        <taxon>Actinomycetes</taxon>
        <taxon>Kitasatosporales</taxon>
        <taxon>Streptomycetaceae</taxon>
        <taxon>Streptomyces</taxon>
    </lineage>
</organism>
<proteinExistence type="predicted"/>
<reference evidence="3" key="1">
    <citation type="submission" date="2023-07" db="EMBL/GenBank/DDBJ databases">
        <title>Whole genome shotgun sequence of Streptomyces achromogenes subsp. rubradiris NBRC 14000.</title>
        <authorList>
            <person name="Komaki H."/>
            <person name="Tamura T."/>
        </authorList>
    </citation>
    <scope>NUCLEOTIDE SEQUENCE [LARGE SCALE GENOMIC DNA]</scope>
    <source>
        <strain evidence="3">NBRC 14000</strain>
    </source>
</reference>
<evidence type="ECO:0000256" key="1">
    <source>
        <dbReference type="SAM" id="MobiDB-lite"/>
    </source>
</evidence>
<evidence type="ECO:0000313" key="3">
    <source>
        <dbReference type="Proteomes" id="UP000646738"/>
    </source>
</evidence>
<evidence type="ECO:0000313" key="2">
    <source>
        <dbReference type="EMBL" id="GHI50864.1"/>
    </source>
</evidence>
<gene>
    <name evidence="2" type="ORF">Srubr_07100</name>
</gene>
<comment type="caution">
    <text evidence="2">The sequence shown here is derived from an EMBL/GenBank/DDBJ whole genome shotgun (WGS) entry which is preliminary data.</text>
</comment>
<keyword evidence="3" id="KW-1185">Reference proteome</keyword>
<dbReference type="EMBL" id="BNEA01000001">
    <property type="protein sequence ID" value="GHI50864.1"/>
    <property type="molecule type" value="Genomic_DNA"/>
</dbReference>
<protein>
    <submittedName>
        <fullName evidence="2">Uncharacterized protein</fullName>
    </submittedName>
</protein>
<dbReference type="Proteomes" id="UP000646738">
    <property type="component" value="Unassembled WGS sequence"/>
</dbReference>
<accession>A0ABQ3R4V4</accession>
<sequence>MYQRKVRHGSAAYSISNGADSQARPSDTSSSASRTHTSTSTIRPSARVTDPDPRDSYTGTEVRTAAHTFDHPKG</sequence>
<feature type="region of interest" description="Disordered" evidence="1">
    <location>
        <begin position="1"/>
        <end position="74"/>
    </location>
</feature>
<name>A0ABQ3R4V4_STRRR</name>